<evidence type="ECO:0000259" key="2">
    <source>
        <dbReference type="Pfam" id="PF04961"/>
    </source>
</evidence>
<gene>
    <name evidence="3" type="ORF">FGL86_03310</name>
</gene>
<evidence type="ECO:0000256" key="1">
    <source>
        <dbReference type="SAM" id="MobiDB-lite"/>
    </source>
</evidence>
<reference evidence="3 4" key="1">
    <citation type="submission" date="2019-06" db="EMBL/GenBank/DDBJ databases">
        <title>Genome analyses of bacteria isolated from kimchi.</title>
        <authorList>
            <person name="Lee S."/>
            <person name="Ahn S."/>
            <person name="Roh S."/>
        </authorList>
    </citation>
    <scope>NUCLEOTIDE SEQUENCE [LARGE SCALE GENOMIC DNA]</scope>
    <source>
        <strain evidence="3 4">CBA4606</strain>
    </source>
</reference>
<accession>A0A5B8SRW4</accession>
<organism evidence="3 4">
    <name type="scientific">Pistricoccus aurantiacus</name>
    <dbReference type="NCBI Taxonomy" id="1883414"/>
    <lineage>
        <taxon>Bacteria</taxon>
        <taxon>Pseudomonadati</taxon>
        <taxon>Pseudomonadota</taxon>
        <taxon>Gammaproteobacteria</taxon>
        <taxon>Oceanospirillales</taxon>
        <taxon>Halomonadaceae</taxon>
        <taxon>Pistricoccus</taxon>
    </lineage>
</organism>
<dbReference type="AlphaFoldDB" id="A0A5B8SRW4"/>
<dbReference type="RefSeq" id="WP_147183263.1">
    <property type="nucleotide sequence ID" value="NZ_CP042382.1"/>
</dbReference>
<feature type="region of interest" description="Disordered" evidence="1">
    <location>
        <begin position="179"/>
        <end position="202"/>
    </location>
</feature>
<sequence>MNPVKSVWDMSLETFREVTRTRGTPGCGAVAAVTADLGLALVLKGLGLSQAKAEKKGDETAPHQALIERGEALLEALVEHAQEDVEAFEAYMAASKQVEEDTNRDLQAAVSRINRVPLAIAEVCNDALALSIKALPLTVDYLQSDIRAGGRLLHGGLSAVLLSVDANLSSIEDREEQTRLAKSRRGFQQEADRQLANLEARE</sequence>
<evidence type="ECO:0000313" key="3">
    <source>
        <dbReference type="EMBL" id="QEA38195.1"/>
    </source>
</evidence>
<dbReference type="OrthoDB" id="7030912at2"/>
<dbReference type="EMBL" id="CP042382">
    <property type="protein sequence ID" value="QEA38195.1"/>
    <property type="molecule type" value="Genomic_DNA"/>
</dbReference>
<dbReference type="GO" id="GO:0016787">
    <property type="term" value="F:hydrolase activity"/>
    <property type="evidence" value="ECO:0007669"/>
    <property type="project" value="UniProtKB-KW"/>
</dbReference>
<feature type="domain" description="Cyclodeaminase/cyclohydrolase" evidence="2">
    <location>
        <begin position="16"/>
        <end position="182"/>
    </location>
</feature>
<name>A0A5B8SRW4_9GAMM</name>
<dbReference type="Proteomes" id="UP000321272">
    <property type="component" value="Chromosome"/>
</dbReference>
<dbReference type="InterPro" id="IPR036178">
    <property type="entry name" value="Formintransfe-cycloase-like_sf"/>
</dbReference>
<evidence type="ECO:0000313" key="4">
    <source>
        <dbReference type="Proteomes" id="UP000321272"/>
    </source>
</evidence>
<dbReference type="Pfam" id="PF04961">
    <property type="entry name" value="FTCD_C"/>
    <property type="match status" value="1"/>
</dbReference>
<proteinExistence type="predicted"/>
<keyword evidence="3" id="KW-0378">Hydrolase</keyword>
<dbReference type="InterPro" id="IPR007044">
    <property type="entry name" value="Cyclodeamin/CycHdrlase"/>
</dbReference>
<dbReference type="SUPFAM" id="SSF101262">
    <property type="entry name" value="Methenyltetrahydrofolate cyclohydrolase-like"/>
    <property type="match status" value="1"/>
</dbReference>
<protein>
    <submittedName>
        <fullName evidence="3">Cyclodeaminase/cyclohydrolase family protein</fullName>
    </submittedName>
</protein>
<dbReference type="KEGG" id="paur:FGL86_03310"/>
<dbReference type="Gene3D" id="1.20.120.680">
    <property type="entry name" value="Formiminotetrahydrofolate cyclodeaminase monomer, up-and-down helical bundle"/>
    <property type="match status" value="1"/>
</dbReference>
<keyword evidence="4" id="KW-1185">Reference proteome</keyword>